<dbReference type="EMBL" id="BAAAKV010000011">
    <property type="protein sequence ID" value="GAA1160681.1"/>
    <property type="molecule type" value="Genomic_DNA"/>
</dbReference>
<name>A0ABN1UP57_9ACTN</name>
<dbReference type="Proteomes" id="UP001501371">
    <property type="component" value="Unassembled WGS sequence"/>
</dbReference>
<feature type="signal peptide" evidence="1">
    <location>
        <begin position="1"/>
        <end position="23"/>
    </location>
</feature>
<evidence type="ECO:0000313" key="2">
    <source>
        <dbReference type="EMBL" id="GAA1160681.1"/>
    </source>
</evidence>
<organism evidence="2 3">
    <name type="scientific">Streptomyces hebeiensis</name>
    <dbReference type="NCBI Taxonomy" id="229486"/>
    <lineage>
        <taxon>Bacteria</taxon>
        <taxon>Bacillati</taxon>
        <taxon>Actinomycetota</taxon>
        <taxon>Actinomycetes</taxon>
        <taxon>Kitasatosporales</taxon>
        <taxon>Streptomycetaceae</taxon>
        <taxon>Streptomyces</taxon>
    </lineage>
</organism>
<keyword evidence="1" id="KW-0732">Signal</keyword>
<proteinExistence type="predicted"/>
<reference evidence="2 3" key="1">
    <citation type="journal article" date="2019" name="Int. J. Syst. Evol. Microbiol.">
        <title>The Global Catalogue of Microorganisms (GCM) 10K type strain sequencing project: providing services to taxonomists for standard genome sequencing and annotation.</title>
        <authorList>
            <consortium name="The Broad Institute Genomics Platform"/>
            <consortium name="The Broad Institute Genome Sequencing Center for Infectious Disease"/>
            <person name="Wu L."/>
            <person name="Ma J."/>
        </authorList>
    </citation>
    <scope>NUCLEOTIDE SEQUENCE [LARGE SCALE GENOMIC DNA]</scope>
    <source>
        <strain evidence="2 3">JCM 12696</strain>
    </source>
</reference>
<keyword evidence="3" id="KW-1185">Reference proteome</keyword>
<gene>
    <name evidence="2" type="ORF">GCM10009654_16270</name>
</gene>
<evidence type="ECO:0008006" key="4">
    <source>
        <dbReference type="Google" id="ProtNLM"/>
    </source>
</evidence>
<protein>
    <recommendedName>
        <fullName evidence="4">ATP-binding protein</fullName>
    </recommendedName>
</protein>
<sequence>MQTLGVAALGTAIAVTAAGTASAASSAGSRAGSALDSVTTAVPATVNGVAKQLPAPVPEAVETGTSTLGSVGSATPEMLKTLQTLQANNPLMRLLGGLPIGQLGQLTKGVGVNGANLGG</sequence>
<accession>A0ABN1UP57</accession>
<evidence type="ECO:0000313" key="3">
    <source>
        <dbReference type="Proteomes" id="UP001501371"/>
    </source>
</evidence>
<comment type="caution">
    <text evidence="2">The sequence shown here is derived from an EMBL/GenBank/DDBJ whole genome shotgun (WGS) entry which is preliminary data.</text>
</comment>
<evidence type="ECO:0000256" key="1">
    <source>
        <dbReference type="SAM" id="SignalP"/>
    </source>
</evidence>
<feature type="chain" id="PRO_5045390893" description="ATP-binding protein" evidence="1">
    <location>
        <begin position="24"/>
        <end position="119"/>
    </location>
</feature>